<keyword evidence="1 3" id="KW-0496">Mitochondrion</keyword>
<evidence type="ECO:0000313" key="6">
    <source>
        <dbReference type="Proteomes" id="UP000053477"/>
    </source>
</evidence>
<evidence type="ECO:0000313" key="5">
    <source>
        <dbReference type="EMBL" id="KLO14408.1"/>
    </source>
</evidence>
<dbReference type="Proteomes" id="UP000053477">
    <property type="component" value="Unassembled WGS sequence"/>
</dbReference>
<proteinExistence type="inferred from homology"/>
<dbReference type="InterPro" id="IPR036714">
    <property type="entry name" value="SDH_sf"/>
</dbReference>
<dbReference type="GO" id="GO:0005759">
    <property type="term" value="C:mitochondrial matrix"/>
    <property type="evidence" value="ECO:0007669"/>
    <property type="project" value="UniProtKB-SubCell"/>
</dbReference>
<dbReference type="GO" id="GO:0006099">
    <property type="term" value="P:tricarboxylic acid cycle"/>
    <property type="evidence" value="ECO:0007669"/>
    <property type="project" value="TreeGrafter"/>
</dbReference>
<dbReference type="GO" id="GO:0006121">
    <property type="term" value="P:mitochondrial electron transport, succinate to ubiquinone"/>
    <property type="evidence" value="ECO:0007669"/>
    <property type="project" value="UniProtKB-UniRule"/>
</dbReference>
<name>A0A0H2RY57_9AGAM</name>
<evidence type="ECO:0000256" key="3">
    <source>
        <dbReference type="HAMAP-Rule" id="MF_03057"/>
    </source>
</evidence>
<comment type="subcellular location">
    <subcellularLocation>
        <location evidence="3">Mitochondrion matrix</location>
    </subcellularLocation>
</comment>
<dbReference type="OrthoDB" id="284292at2759"/>
<dbReference type="Pfam" id="PF03937">
    <property type="entry name" value="Sdh5"/>
    <property type="match status" value="1"/>
</dbReference>
<dbReference type="InParanoid" id="A0A0H2RY57"/>
<comment type="subunit">
    <text evidence="3">Interacts with the flavoprotein subunit within the SDH catalytic dimer.</text>
</comment>
<dbReference type="InterPro" id="IPR005631">
    <property type="entry name" value="SDH"/>
</dbReference>
<sequence length="162" mass="18936">MFRAVSRSFLNRAPRAHLTASCSFSSSKFLQKDPWVLPNTPEHEVKTRSPVDLPPPTPLPRHGEDTETMRARLVYQSRKRGTLESDLLLSTFAQERLRSMSHEELKEYDKLLDEPDWDIYYWSTGKRSPPERWANSPLLDQLRQHARNEGKVVRRMPDLDAH</sequence>
<reference evidence="5 6" key="1">
    <citation type="submission" date="2015-04" db="EMBL/GenBank/DDBJ databases">
        <title>Complete genome sequence of Schizopora paradoxa KUC8140, a cosmopolitan wood degrader in East Asia.</title>
        <authorList>
            <consortium name="DOE Joint Genome Institute"/>
            <person name="Min B."/>
            <person name="Park H."/>
            <person name="Jang Y."/>
            <person name="Kim J.-J."/>
            <person name="Kim K.H."/>
            <person name="Pangilinan J."/>
            <person name="Lipzen A."/>
            <person name="Riley R."/>
            <person name="Grigoriev I.V."/>
            <person name="Spatafora J.W."/>
            <person name="Choi I.-G."/>
        </authorList>
    </citation>
    <scope>NUCLEOTIDE SEQUENCE [LARGE SCALE GENOMIC DNA]</scope>
    <source>
        <strain evidence="5 6">KUC8140</strain>
    </source>
</reference>
<comment type="function">
    <text evidence="3">Plays an essential role in the assembly of succinate dehydrogenase (SDH), an enzyme complex (also referred to as respiratory complex II) that is a component of both the tricarboxylic acid (TCA) cycle and the mitochondrial electron transport chain, and which couples the oxidation of succinate to fumarate with the reduction of ubiquinone (coenzyme Q) to ubiquinol. Required for flavinylation (covalent attachment of FAD) of the flavoprotein subunit of the SDH catalytic dimer.</text>
</comment>
<feature type="region of interest" description="Disordered" evidence="4">
    <location>
        <begin position="40"/>
        <end position="68"/>
    </location>
</feature>
<evidence type="ECO:0000256" key="4">
    <source>
        <dbReference type="SAM" id="MobiDB-lite"/>
    </source>
</evidence>
<dbReference type="SUPFAM" id="SSF109910">
    <property type="entry name" value="YgfY-like"/>
    <property type="match status" value="1"/>
</dbReference>
<accession>A0A0H2RY57</accession>
<dbReference type="AlphaFoldDB" id="A0A0H2RY57"/>
<evidence type="ECO:0000256" key="2">
    <source>
        <dbReference type="ARBA" id="ARBA00023186"/>
    </source>
</evidence>
<evidence type="ECO:0000256" key="1">
    <source>
        <dbReference type="ARBA" id="ARBA00023128"/>
    </source>
</evidence>
<protein>
    <recommendedName>
        <fullName evidence="3">Succinate dehydrogenase assembly factor 2, mitochondrial</fullName>
        <shortName evidence="3">SDH assembly factor 2</shortName>
        <shortName evidence="3">SDHAF2</shortName>
    </recommendedName>
</protein>
<dbReference type="FunFam" id="1.10.150.250:FF:000004">
    <property type="entry name" value="Succinate dehydrogenase assembly factor 2, mitochondrial"/>
    <property type="match status" value="1"/>
</dbReference>
<dbReference type="GO" id="GO:0034553">
    <property type="term" value="P:mitochondrial respiratory chain complex II assembly"/>
    <property type="evidence" value="ECO:0007669"/>
    <property type="project" value="TreeGrafter"/>
</dbReference>
<dbReference type="PANTHER" id="PTHR12469:SF2">
    <property type="entry name" value="SUCCINATE DEHYDROGENASE ASSEMBLY FACTOR 2, MITOCHONDRIAL"/>
    <property type="match status" value="1"/>
</dbReference>
<keyword evidence="6" id="KW-1185">Reference proteome</keyword>
<dbReference type="HAMAP" id="MF_03057">
    <property type="entry name" value="SDHAF2"/>
    <property type="match status" value="1"/>
</dbReference>
<keyword evidence="2 3" id="KW-0143">Chaperone</keyword>
<dbReference type="InterPro" id="IPR028882">
    <property type="entry name" value="SDHAF2"/>
</dbReference>
<dbReference type="FunCoup" id="A0A0H2RY57">
    <property type="interactions" value="366"/>
</dbReference>
<organism evidence="5 6">
    <name type="scientific">Schizopora paradoxa</name>
    <dbReference type="NCBI Taxonomy" id="27342"/>
    <lineage>
        <taxon>Eukaryota</taxon>
        <taxon>Fungi</taxon>
        <taxon>Dikarya</taxon>
        <taxon>Basidiomycota</taxon>
        <taxon>Agaricomycotina</taxon>
        <taxon>Agaricomycetes</taxon>
        <taxon>Hymenochaetales</taxon>
        <taxon>Schizoporaceae</taxon>
        <taxon>Schizopora</taxon>
    </lineage>
</organism>
<dbReference type="STRING" id="27342.A0A0H2RY57"/>
<gene>
    <name evidence="5" type="ORF">SCHPADRAFT_826565</name>
</gene>
<dbReference type="EMBL" id="KQ085944">
    <property type="protein sequence ID" value="KLO14408.1"/>
    <property type="molecule type" value="Genomic_DNA"/>
</dbReference>
<comment type="similarity">
    <text evidence="3">Belongs to the SDHAF2 family.</text>
</comment>
<dbReference type="PANTHER" id="PTHR12469">
    <property type="entry name" value="PROTEIN EMI5 HOMOLOG, MITOCHONDRIAL"/>
    <property type="match status" value="1"/>
</dbReference>
<dbReference type="Gene3D" id="1.10.150.250">
    <property type="entry name" value="Flavinator of succinate dehydrogenase"/>
    <property type="match status" value="1"/>
</dbReference>